<keyword evidence="4" id="KW-1185">Reference proteome</keyword>
<name>A0A167UW22_9EURO</name>
<keyword evidence="2" id="KW-0472">Membrane</keyword>
<reference evidence="3 4" key="1">
    <citation type="journal article" date="2016" name="Genome Biol. Evol.">
        <title>Divergent and convergent evolution of fungal pathogenicity.</title>
        <authorList>
            <person name="Shang Y."/>
            <person name="Xiao G."/>
            <person name="Zheng P."/>
            <person name="Cen K."/>
            <person name="Zhan S."/>
            <person name="Wang C."/>
        </authorList>
    </citation>
    <scope>NUCLEOTIDE SEQUENCE [LARGE SCALE GENOMIC DNA]</scope>
    <source>
        <strain evidence="3 4">ARSEF 7405</strain>
    </source>
</reference>
<dbReference type="EMBL" id="AZGZ01000052">
    <property type="protein sequence ID" value="KZZ86678.1"/>
    <property type="molecule type" value="Genomic_DNA"/>
</dbReference>
<evidence type="ECO:0000256" key="1">
    <source>
        <dbReference type="SAM" id="MobiDB-lite"/>
    </source>
</evidence>
<dbReference type="OrthoDB" id="4733706at2759"/>
<dbReference type="AlphaFoldDB" id="A0A167UW22"/>
<gene>
    <name evidence="3" type="ORF">AAP_06340</name>
</gene>
<organism evidence="3 4">
    <name type="scientific">Ascosphaera apis ARSEF 7405</name>
    <dbReference type="NCBI Taxonomy" id="392613"/>
    <lineage>
        <taxon>Eukaryota</taxon>
        <taxon>Fungi</taxon>
        <taxon>Dikarya</taxon>
        <taxon>Ascomycota</taxon>
        <taxon>Pezizomycotina</taxon>
        <taxon>Eurotiomycetes</taxon>
        <taxon>Eurotiomycetidae</taxon>
        <taxon>Onygenales</taxon>
        <taxon>Ascosphaeraceae</taxon>
        <taxon>Ascosphaera</taxon>
    </lineage>
</organism>
<evidence type="ECO:0000256" key="2">
    <source>
        <dbReference type="SAM" id="Phobius"/>
    </source>
</evidence>
<feature type="compositionally biased region" description="Polar residues" evidence="1">
    <location>
        <begin position="406"/>
        <end position="422"/>
    </location>
</feature>
<dbReference type="Proteomes" id="UP000242877">
    <property type="component" value="Unassembled WGS sequence"/>
</dbReference>
<feature type="transmembrane region" description="Helical" evidence="2">
    <location>
        <begin position="469"/>
        <end position="491"/>
    </location>
</feature>
<accession>A0A167UW22</accession>
<evidence type="ECO:0000313" key="3">
    <source>
        <dbReference type="EMBL" id="KZZ86678.1"/>
    </source>
</evidence>
<feature type="region of interest" description="Disordered" evidence="1">
    <location>
        <begin position="323"/>
        <end position="369"/>
    </location>
</feature>
<keyword evidence="2" id="KW-0812">Transmembrane</keyword>
<evidence type="ECO:0000313" key="4">
    <source>
        <dbReference type="Proteomes" id="UP000242877"/>
    </source>
</evidence>
<proteinExistence type="predicted"/>
<feature type="compositionally biased region" description="Low complexity" evidence="1">
    <location>
        <begin position="323"/>
        <end position="333"/>
    </location>
</feature>
<feature type="compositionally biased region" description="Low complexity" evidence="1">
    <location>
        <begin position="343"/>
        <end position="369"/>
    </location>
</feature>
<feature type="region of interest" description="Disordered" evidence="1">
    <location>
        <begin position="406"/>
        <end position="462"/>
    </location>
</feature>
<dbReference type="VEuPathDB" id="FungiDB:AAP_06340"/>
<sequence length="526" mass="56238">MLFYIAFFALVVDATVLKSVPQIVHQIPRSPAAVRPWARGINVPRNESKPDHQHSFQPRSLDHFWDDDTLIKIDLKFEPENSKGSEDAKDSKSSKGSASKEYSGGIEILCQHCYVAGSISGSVMFDDGMNMTTMTNTLEGDIKNITTEFGHWLKHSAEEVEVEAGLHLKLDGDLLFDLEMFNKNVSKVTFPDAKYEFLPVQIQGEGSLRAVLRLQIRTGVSFKDDMMAHIPHKYQVSAGIQSSISAYLVDLMISGNASYKEDSDCHLQGVAAYTFGVGAAAGASVGVGDVVWGPTPATTVPIFYAGETTCFDRMTETLNVQTSTATASLGTTTQPARRDVNDDSGSQPQDDTTTTTTSPSQTTLYPTSSKSSRTAQTVVVCKSKGLIDCPYQLQSTITGAAIPAKTTSSGYSVADSRPTTSRRLPFGRDVKSITASAGAPVSYVPPPPQATSTSKSEDNGKGGSNHIPVIVGCTVGIGGAAILAGAAALWYMKKRRDGLAAANAEKTSLMETSEYSAHPQTPVAPK</sequence>
<comment type="caution">
    <text evidence="3">The sequence shown here is derived from an EMBL/GenBank/DDBJ whole genome shotgun (WGS) entry which is preliminary data.</text>
</comment>
<protein>
    <submittedName>
        <fullName evidence="3">Uncharacterized protein</fullName>
    </submittedName>
</protein>
<keyword evidence="2" id="KW-1133">Transmembrane helix</keyword>